<keyword evidence="1" id="KW-1133">Transmembrane helix</keyword>
<name>A0A2U3KXL4_9FIRM</name>
<sequence>MNIPTRYDAKLTGRLTGHLLECAYKLSEPEIGTLVGTRRMKVPFCILVYLAVLVYNVVIGTFSTDHRPKAIYGYNKL</sequence>
<organism evidence="2 3">
    <name type="scientific">Candidatus Desulfosporosinus infrequens</name>
    <dbReference type="NCBI Taxonomy" id="2043169"/>
    <lineage>
        <taxon>Bacteria</taxon>
        <taxon>Bacillati</taxon>
        <taxon>Bacillota</taxon>
        <taxon>Clostridia</taxon>
        <taxon>Eubacteriales</taxon>
        <taxon>Desulfitobacteriaceae</taxon>
        <taxon>Desulfosporosinus</taxon>
    </lineage>
</organism>
<dbReference type="Proteomes" id="UP000238916">
    <property type="component" value="Unassembled WGS sequence"/>
</dbReference>
<reference evidence="3" key="1">
    <citation type="submission" date="2018-02" db="EMBL/GenBank/DDBJ databases">
        <authorList>
            <person name="Hausmann B."/>
        </authorList>
    </citation>
    <scope>NUCLEOTIDE SEQUENCE [LARGE SCALE GENOMIC DNA]</scope>
    <source>
        <strain evidence="3">Peat soil MAG SbF1</strain>
    </source>
</reference>
<protein>
    <submittedName>
        <fullName evidence="2">Uncharacterized protein</fullName>
    </submittedName>
</protein>
<proteinExistence type="predicted"/>
<gene>
    <name evidence="2" type="ORF">SBF1_3060012</name>
</gene>
<accession>A0A2U3KXL4</accession>
<dbReference type="EMBL" id="OMOF01000231">
    <property type="protein sequence ID" value="SPF44340.1"/>
    <property type="molecule type" value="Genomic_DNA"/>
</dbReference>
<keyword evidence="1" id="KW-0812">Transmembrane</keyword>
<evidence type="ECO:0000313" key="3">
    <source>
        <dbReference type="Proteomes" id="UP000238916"/>
    </source>
</evidence>
<keyword evidence="1" id="KW-0472">Membrane</keyword>
<feature type="transmembrane region" description="Helical" evidence="1">
    <location>
        <begin position="44"/>
        <end position="62"/>
    </location>
</feature>
<evidence type="ECO:0000313" key="2">
    <source>
        <dbReference type="EMBL" id="SPF44340.1"/>
    </source>
</evidence>
<evidence type="ECO:0000256" key="1">
    <source>
        <dbReference type="SAM" id="Phobius"/>
    </source>
</evidence>
<dbReference type="AlphaFoldDB" id="A0A2U3KXL4"/>